<reference evidence="1 2" key="1">
    <citation type="journal article" date="2014" name="Am. J. Bot.">
        <title>Genome assembly and annotation for red clover (Trifolium pratense; Fabaceae).</title>
        <authorList>
            <person name="Istvanek J."/>
            <person name="Jaros M."/>
            <person name="Krenek A."/>
            <person name="Repkova J."/>
        </authorList>
    </citation>
    <scope>NUCLEOTIDE SEQUENCE [LARGE SCALE GENOMIC DNA]</scope>
    <source>
        <strain evidence="2">cv. Tatra</strain>
        <tissue evidence="1">Young leaves</tissue>
    </source>
</reference>
<dbReference type="AlphaFoldDB" id="A0A2K3JRL6"/>
<gene>
    <name evidence="1" type="ORF">L195_g049999</name>
</gene>
<proteinExistence type="predicted"/>
<organism evidence="1 2">
    <name type="scientific">Trifolium pratense</name>
    <name type="common">Red clover</name>
    <dbReference type="NCBI Taxonomy" id="57577"/>
    <lineage>
        <taxon>Eukaryota</taxon>
        <taxon>Viridiplantae</taxon>
        <taxon>Streptophyta</taxon>
        <taxon>Embryophyta</taxon>
        <taxon>Tracheophyta</taxon>
        <taxon>Spermatophyta</taxon>
        <taxon>Magnoliopsida</taxon>
        <taxon>eudicotyledons</taxon>
        <taxon>Gunneridae</taxon>
        <taxon>Pentapetalae</taxon>
        <taxon>rosids</taxon>
        <taxon>fabids</taxon>
        <taxon>Fabales</taxon>
        <taxon>Fabaceae</taxon>
        <taxon>Papilionoideae</taxon>
        <taxon>50 kb inversion clade</taxon>
        <taxon>NPAAA clade</taxon>
        <taxon>Hologalegina</taxon>
        <taxon>IRL clade</taxon>
        <taxon>Trifolieae</taxon>
        <taxon>Trifolium</taxon>
    </lineage>
</organism>
<protein>
    <submittedName>
        <fullName evidence="1">Uncharacterized protein</fullName>
    </submittedName>
</protein>
<comment type="caution">
    <text evidence="1">The sequence shown here is derived from an EMBL/GenBank/DDBJ whole genome shotgun (WGS) entry which is preliminary data.</text>
</comment>
<dbReference type="Proteomes" id="UP000236291">
    <property type="component" value="Unassembled WGS sequence"/>
</dbReference>
<reference evidence="1 2" key="2">
    <citation type="journal article" date="2017" name="Front. Plant Sci.">
        <title>Gene Classification and Mining of Molecular Markers Useful in Red Clover (Trifolium pratense) Breeding.</title>
        <authorList>
            <person name="Istvanek J."/>
            <person name="Dluhosova J."/>
            <person name="Dluhos P."/>
            <person name="Patkova L."/>
            <person name="Nedelnik J."/>
            <person name="Repkova J."/>
        </authorList>
    </citation>
    <scope>NUCLEOTIDE SEQUENCE [LARGE SCALE GENOMIC DNA]</scope>
    <source>
        <strain evidence="2">cv. Tatra</strain>
        <tissue evidence="1">Young leaves</tissue>
    </source>
</reference>
<name>A0A2K3JRL6_TRIPR</name>
<evidence type="ECO:0000313" key="1">
    <source>
        <dbReference type="EMBL" id="PNX56670.1"/>
    </source>
</evidence>
<feature type="non-terminal residue" evidence="1">
    <location>
        <position position="1"/>
    </location>
</feature>
<sequence length="60" mass="6885">GLCLPFKEYGAPCSLVDSVRRRLKSLLGIILVIEDPQGGLVMRMKFYPPPPRRIRPRKFC</sequence>
<dbReference type="EMBL" id="ASHM01075069">
    <property type="protein sequence ID" value="PNX56670.1"/>
    <property type="molecule type" value="Genomic_DNA"/>
</dbReference>
<accession>A0A2K3JRL6</accession>
<evidence type="ECO:0000313" key="2">
    <source>
        <dbReference type="Proteomes" id="UP000236291"/>
    </source>
</evidence>